<dbReference type="EMBL" id="QXGD01000805">
    <property type="protein sequence ID" value="KAE9223992.1"/>
    <property type="molecule type" value="Genomic_DNA"/>
</dbReference>
<evidence type="ECO:0000313" key="12">
    <source>
        <dbReference type="EMBL" id="KAE9142365.1"/>
    </source>
</evidence>
<evidence type="ECO:0000313" key="10">
    <source>
        <dbReference type="EMBL" id="KAE9096255.1"/>
    </source>
</evidence>
<evidence type="ECO:0000256" key="5">
    <source>
        <dbReference type="ARBA" id="ARBA00022729"/>
    </source>
</evidence>
<dbReference type="AlphaFoldDB" id="A0A6A3KD15"/>
<organism evidence="9 21">
    <name type="scientific">Phytophthora fragariae</name>
    <dbReference type="NCBI Taxonomy" id="53985"/>
    <lineage>
        <taxon>Eukaryota</taxon>
        <taxon>Sar</taxon>
        <taxon>Stramenopiles</taxon>
        <taxon>Oomycota</taxon>
        <taxon>Peronosporomycetes</taxon>
        <taxon>Peronosporales</taxon>
        <taxon>Peronosporaceae</taxon>
        <taxon>Phytophthora</taxon>
    </lineage>
</organism>
<reference evidence="21 22" key="1">
    <citation type="submission" date="2018-09" db="EMBL/GenBank/DDBJ databases">
        <title>Genomic investigation of the strawberry pathogen Phytophthora fragariae indicates pathogenicity is determined by transcriptional variation in three key races.</title>
        <authorList>
            <person name="Adams T.M."/>
            <person name="Armitage A.D."/>
            <person name="Sobczyk M.K."/>
            <person name="Bates H.J."/>
            <person name="Dunwell J.M."/>
            <person name="Nellist C.F."/>
            <person name="Harrison R.J."/>
        </authorList>
    </citation>
    <scope>NUCLEOTIDE SEQUENCE [LARGE SCALE GENOMIC DNA]</scope>
    <source>
        <strain evidence="15 17">A4</strain>
        <strain evidence="14 18">BC-1</strain>
        <strain evidence="13 22">BC-23</strain>
        <strain evidence="12 19">NOV-5</strain>
        <strain evidence="10 20">NOV-71</strain>
        <strain evidence="8 16">NOV-9</strain>
        <strain evidence="11 23">ONT-3</strain>
        <strain evidence="9 21">SCRP245</strain>
    </source>
</reference>
<gene>
    <name evidence="15" type="ORF">PF001_g12830</name>
    <name evidence="14" type="ORF">PF002_g14818</name>
    <name evidence="13" type="ORF">PF004_g15830</name>
    <name evidence="12" type="ORF">PF006_g12510</name>
    <name evidence="10" type="ORF">PF007_g17063</name>
    <name evidence="8" type="ORF">PF009_g14617</name>
    <name evidence="11" type="ORF">PF010_g12976</name>
    <name evidence="9" type="ORF">PF011_g12247</name>
</gene>
<evidence type="ECO:0000313" key="15">
    <source>
        <dbReference type="EMBL" id="KAE9304914.1"/>
    </source>
</evidence>
<evidence type="ECO:0000256" key="3">
    <source>
        <dbReference type="ARBA" id="ARBA00010400"/>
    </source>
</evidence>
<dbReference type="Proteomes" id="UP000440367">
    <property type="component" value="Unassembled WGS sequence"/>
</dbReference>
<dbReference type="Proteomes" id="UP000488956">
    <property type="component" value="Unassembled WGS sequence"/>
</dbReference>
<dbReference type="EMBL" id="QXGA01000707">
    <property type="protein sequence ID" value="KAE9142365.1"/>
    <property type="molecule type" value="Genomic_DNA"/>
</dbReference>
<comment type="caution">
    <text evidence="9">The sequence shown here is derived from an EMBL/GenBank/DDBJ whole genome shotgun (WGS) entry which is preliminary data.</text>
</comment>
<evidence type="ECO:0000313" key="8">
    <source>
        <dbReference type="EMBL" id="KAE8935436.1"/>
    </source>
</evidence>
<evidence type="ECO:0000313" key="17">
    <source>
        <dbReference type="Proteomes" id="UP000437068"/>
    </source>
</evidence>
<dbReference type="EMBL" id="QXFW01000706">
    <property type="protein sequence ID" value="KAE9004919.1"/>
    <property type="molecule type" value="Genomic_DNA"/>
</dbReference>
<comment type="subcellular location">
    <subcellularLocation>
        <location evidence="1">Host cell</location>
    </subcellularLocation>
    <subcellularLocation>
        <location evidence="2">Secreted</location>
    </subcellularLocation>
</comment>
<accession>A0A6A3KD15</accession>
<keyword evidence="5" id="KW-0732">Signal</keyword>
<dbReference type="Proteomes" id="UP000460718">
    <property type="component" value="Unassembled WGS sequence"/>
</dbReference>
<evidence type="ECO:0000256" key="1">
    <source>
        <dbReference type="ARBA" id="ARBA00004340"/>
    </source>
</evidence>
<proteinExistence type="inferred from homology"/>
<evidence type="ECO:0000313" key="22">
    <source>
        <dbReference type="Proteomes" id="UP000476176"/>
    </source>
</evidence>
<dbReference type="EMBL" id="QXGF01000806">
    <property type="protein sequence ID" value="KAE8935436.1"/>
    <property type="molecule type" value="Genomic_DNA"/>
</dbReference>
<protein>
    <recommendedName>
        <fullName evidence="7">RxLR effector PexRD54 WY domain-containing protein</fullName>
    </recommendedName>
</protein>
<dbReference type="EMBL" id="QXFZ01001134">
    <property type="protein sequence ID" value="KAE9096255.1"/>
    <property type="molecule type" value="Genomic_DNA"/>
</dbReference>
<dbReference type="Proteomes" id="UP000429523">
    <property type="component" value="Unassembled WGS sequence"/>
</dbReference>
<dbReference type="InterPro" id="IPR054463">
    <property type="entry name" value="PexRD54_WY"/>
</dbReference>
<evidence type="ECO:0000313" key="20">
    <source>
        <dbReference type="Proteomes" id="UP000441208"/>
    </source>
</evidence>
<evidence type="ECO:0000313" key="11">
    <source>
        <dbReference type="EMBL" id="KAE9105550.1"/>
    </source>
</evidence>
<evidence type="ECO:0000313" key="18">
    <source>
        <dbReference type="Proteomes" id="UP000440367"/>
    </source>
</evidence>
<comment type="similarity">
    <text evidence="3">Belongs to the RxLR effector family.</text>
</comment>
<name>A0A6A3KD15_9STRA</name>
<evidence type="ECO:0000313" key="16">
    <source>
        <dbReference type="Proteomes" id="UP000429523"/>
    </source>
</evidence>
<evidence type="ECO:0000259" key="7">
    <source>
        <dbReference type="Pfam" id="PF22748"/>
    </source>
</evidence>
<dbReference type="GO" id="GO:0005576">
    <property type="term" value="C:extracellular region"/>
    <property type="evidence" value="ECO:0007669"/>
    <property type="project" value="UniProtKB-SubCell"/>
</dbReference>
<evidence type="ECO:0000256" key="4">
    <source>
        <dbReference type="ARBA" id="ARBA00022525"/>
    </source>
</evidence>
<keyword evidence="6" id="KW-0843">Virulence</keyword>
<sequence>MNTWVKYTDDFNKAYPDTEITLLSVLSKRFKEETVVQMLIAAKKIPSMENLAVKIQAKQTKLWLSAGKSPADVFALLRLNYMYEGNTLFSSPLFIAWVKYTEEYRMINFGSEFTIIGSMKKYFNMEILATMILNASKKTSTSSIAKRLETELLREWSITLQTPGQVFTSLHLPARYSLLEHPLFPLWSKYVTYFSEVEPSFKVTLLSQLRKIFGESNLSKVLVRAQKVPKTKQIATELLDEQLSVWLSQLKDPVAVYKLLRVEGAATNDANRLLYVKYVKDYVYGAE</sequence>
<dbReference type="Pfam" id="PF22748">
    <property type="entry name" value="PexRD54_WY"/>
    <property type="match status" value="1"/>
</dbReference>
<feature type="domain" description="RxLR effector PexRD54 WY" evidence="7">
    <location>
        <begin position="59"/>
        <end position="100"/>
    </location>
</feature>
<dbReference type="Proteomes" id="UP000441208">
    <property type="component" value="Unassembled WGS sequence"/>
</dbReference>
<dbReference type="EMBL" id="QXFX01000746">
    <property type="protein sequence ID" value="KAE9105550.1"/>
    <property type="molecule type" value="Genomic_DNA"/>
</dbReference>
<dbReference type="Proteomes" id="UP000437068">
    <property type="component" value="Unassembled WGS sequence"/>
</dbReference>
<dbReference type="Proteomes" id="UP000440732">
    <property type="component" value="Unassembled WGS sequence"/>
</dbReference>
<keyword evidence="4" id="KW-0964">Secreted</keyword>
<evidence type="ECO:0000313" key="9">
    <source>
        <dbReference type="EMBL" id="KAE9004919.1"/>
    </source>
</evidence>
<evidence type="ECO:0000313" key="13">
    <source>
        <dbReference type="EMBL" id="KAE9211730.1"/>
    </source>
</evidence>
<evidence type="ECO:0000256" key="6">
    <source>
        <dbReference type="ARBA" id="ARBA00023026"/>
    </source>
</evidence>
<evidence type="ECO:0000313" key="14">
    <source>
        <dbReference type="EMBL" id="KAE9223992.1"/>
    </source>
</evidence>
<evidence type="ECO:0000256" key="2">
    <source>
        <dbReference type="ARBA" id="ARBA00004613"/>
    </source>
</evidence>
<evidence type="ECO:0000313" key="23">
    <source>
        <dbReference type="Proteomes" id="UP000488956"/>
    </source>
</evidence>
<dbReference type="EMBL" id="QXGE01000729">
    <property type="protein sequence ID" value="KAE9304914.1"/>
    <property type="molecule type" value="Genomic_DNA"/>
</dbReference>
<dbReference type="GO" id="GO:0043657">
    <property type="term" value="C:host cell"/>
    <property type="evidence" value="ECO:0007669"/>
    <property type="project" value="UniProtKB-SubCell"/>
</dbReference>
<dbReference type="EMBL" id="QXGC01001084">
    <property type="protein sequence ID" value="KAE9211730.1"/>
    <property type="molecule type" value="Genomic_DNA"/>
</dbReference>
<evidence type="ECO:0000313" key="19">
    <source>
        <dbReference type="Proteomes" id="UP000440732"/>
    </source>
</evidence>
<evidence type="ECO:0000313" key="21">
    <source>
        <dbReference type="Proteomes" id="UP000460718"/>
    </source>
</evidence>
<dbReference type="Proteomes" id="UP000476176">
    <property type="component" value="Unassembled WGS sequence"/>
</dbReference>